<protein>
    <submittedName>
        <fullName evidence="2">Uncharacterized protein</fullName>
    </submittedName>
</protein>
<accession>A0A396ZDI8</accession>
<dbReference type="EMBL" id="QHCT01000001">
    <property type="protein sequence ID" value="RHX92585.1"/>
    <property type="molecule type" value="Genomic_DNA"/>
</dbReference>
<keyword evidence="1" id="KW-0812">Transmembrane</keyword>
<evidence type="ECO:0000256" key="1">
    <source>
        <dbReference type="SAM" id="Phobius"/>
    </source>
</evidence>
<keyword evidence="1" id="KW-1133">Transmembrane helix</keyword>
<feature type="transmembrane region" description="Helical" evidence="1">
    <location>
        <begin position="25"/>
        <end position="46"/>
    </location>
</feature>
<dbReference type="AlphaFoldDB" id="A0A396ZDI8"/>
<proteinExistence type="predicted"/>
<gene>
    <name evidence="2" type="ORF">DLM75_05245</name>
</gene>
<evidence type="ECO:0000313" key="3">
    <source>
        <dbReference type="Proteomes" id="UP000265798"/>
    </source>
</evidence>
<name>A0A396ZDI8_9LEPT</name>
<keyword evidence="1" id="KW-0472">Membrane</keyword>
<sequence length="153" mass="18358">MRFVDSKKKNQQILRIRMEPISNQYDLVLFVLLVLSFGVGMFAILYSKNESVNRGILLSTSTFGHKGLRIPFELLESFVEYFPYFAYLFPIEKFEKDDTFHFTMNFENIYWINEYDQEVLSRLIDLVKKSNGFFLKIPCPEKKKRRTKKTKRR</sequence>
<comment type="caution">
    <text evidence="2">The sequence shown here is derived from an EMBL/GenBank/DDBJ whole genome shotgun (WGS) entry which is preliminary data.</text>
</comment>
<dbReference type="Proteomes" id="UP000265798">
    <property type="component" value="Unassembled WGS sequence"/>
</dbReference>
<reference evidence="3" key="1">
    <citation type="submission" date="2018-05" db="EMBL/GenBank/DDBJ databases">
        <title>Leptospira yasudae sp. nov. and Leptospira stimsonii sp. nov., two pathogenic species of the genus Leptospira isolated from environmental sources.</title>
        <authorList>
            <person name="Casanovas-Massana A."/>
            <person name="Hamond C."/>
            <person name="Santos L.A."/>
            <person name="Hacker K.P."/>
            <person name="Balassiano I."/>
            <person name="Medeiros M.A."/>
            <person name="Reis M.G."/>
            <person name="Ko A.I."/>
            <person name="Wunder E.A."/>
        </authorList>
    </citation>
    <scope>NUCLEOTIDE SEQUENCE [LARGE SCALE GENOMIC DNA]</scope>
    <source>
        <strain evidence="3">Yale</strain>
    </source>
</reference>
<evidence type="ECO:0000313" key="2">
    <source>
        <dbReference type="EMBL" id="RHX92585.1"/>
    </source>
</evidence>
<organism evidence="2 3">
    <name type="scientific">Leptospira stimsonii</name>
    <dbReference type="NCBI Taxonomy" id="2202203"/>
    <lineage>
        <taxon>Bacteria</taxon>
        <taxon>Pseudomonadati</taxon>
        <taxon>Spirochaetota</taxon>
        <taxon>Spirochaetia</taxon>
        <taxon>Leptospirales</taxon>
        <taxon>Leptospiraceae</taxon>
        <taxon>Leptospira</taxon>
    </lineage>
</organism>